<sequence>MNVDFLIPTIVSFMGLSLALAVALIGNEGSVYPHLVAQIPIPLRGAFVKRLGRGFAVICGGACLLMLDRLFPALAIIEIPALVVTVAGAALVLVTMAGVGLVPRSPKGR</sequence>
<keyword evidence="1" id="KW-1133">Transmembrane helix</keyword>
<comment type="caution">
    <text evidence="2">The sequence shown here is derived from an EMBL/GenBank/DDBJ whole genome shotgun (WGS) entry which is preliminary data.</text>
</comment>
<keyword evidence="1" id="KW-0472">Membrane</keyword>
<gene>
    <name evidence="2" type="ORF">ATOP_07580</name>
</gene>
<name>A0AAV5B1Z9_9ACTN</name>
<feature type="transmembrane region" description="Helical" evidence="1">
    <location>
        <begin position="6"/>
        <end position="26"/>
    </location>
</feature>
<evidence type="ECO:0000313" key="3">
    <source>
        <dbReference type="Proteomes" id="UP001055025"/>
    </source>
</evidence>
<proteinExistence type="predicted"/>
<reference evidence="2" key="1">
    <citation type="journal article" date="2022" name="Int. J. Syst. Evol. Microbiol.">
        <title>Granulimonas faecalis gen. nov., sp. nov., and Leptogranulimonas caecicola gen. nov., sp. nov., novel lactate-producing Atopobiaceae bacteria isolated from mouse intestines, and an emended description of the family Atopobiaceae.</title>
        <authorList>
            <person name="Morinaga K."/>
            <person name="Kusada H."/>
            <person name="Sakamoto S."/>
            <person name="Murakami T."/>
            <person name="Toyoda A."/>
            <person name="Mori H."/>
            <person name="Meng X.Y."/>
            <person name="Takashino M."/>
            <person name="Murotomi K."/>
            <person name="Tamaki H."/>
        </authorList>
    </citation>
    <scope>NUCLEOTIDE SEQUENCE</scope>
    <source>
        <strain evidence="2">OPF53</strain>
    </source>
</reference>
<dbReference type="AlphaFoldDB" id="A0AAV5B1Z9"/>
<protein>
    <recommendedName>
        <fullName evidence="4">Sulphur transport domain-containing protein</fullName>
    </recommendedName>
</protein>
<evidence type="ECO:0000313" key="2">
    <source>
        <dbReference type="EMBL" id="GJM55103.1"/>
    </source>
</evidence>
<evidence type="ECO:0000256" key="1">
    <source>
        <dbReference type="SAM" id="Phobius"/>
    </source>
</evidence>
<keyword evidence="3" id="KW-1185">Reference proteome</keyword>
<feature type="transmembrane region" description="Helical" evidence="1">
    <location>
        <begin position="79"/>
        <end position="102"/>
    </location>
</feature>
<dbReference type="Proteomes" id="UP001055025">
    <property type="component" value="Unassembled WGS sequence"/>
</dbReference>
<keyword evidence="1" id="KW-0812">Transmembrane</keyword>
<feature type="transmembrane region" description="Helical" evidence="1">
    <location>
        <begin position="47"/>
        <end position="67"/>
    </location>
</feature>
<evidence type="ECO:0008006" key="4">
    <source>
        <dbReference type="Google" id="ProtNLM"/>
    </source>
</evidence>
<organism evidence="2 3">
    <name type="scientific">Granulimonas faecalis</name>
    <dbReference type="NCBI Taxonomy" id="2894155"/>
    <lineage>
        <taxon>Bacteria</taxon>
        <taxon>Bacillati</taxon>
        <taxon>Actinomycetota</taxon>
        <taxon>Coriobacteriia</taxon>
        <taxon>Coriobacteriales</taxon>
        <taxon>Kribbibacteriaceae</taxon>
        <taxon>Granulimonas</taxon>
    </lineage>
</organism>
<accession>A0AAV5B1Z9</accession>
<dbReference type="EMBL" id="BQKC01000001">
    <property type="protein sequence ID" value="GJM55103.1"/>
    <property type="molecule type" value="Genomic_DNA"/>
</dbReference>